<evidence type="ECO:0000259" key="6">
    <source>
        <dbReference type="PROSITE" id="PS50893"/>
    </source>
</evidence>
<evidence type="ECO:0000256" key="4">
    <source>
        <dbReference type="ARBA" id="ARBA00022840"/>
    </source>
</evidence>
<reference evidence="7 8" key="1">
    <citation type="submission" date="2019-03" db="EMBL/GenBank/DDBJ databases">
        <title>Genomic Encyclopedia of Type Strains, Phase IV (KMG-IV): sequencing the most valuable type-strain genomes for metagenomic binning, comparative biology and taxonomic classification.</title>
        <authorList>
            <person name="Goeker M."/>
        </authorList>
    </citation>
    <scope>NUCLEOTIDE SEQUENCE [LARGE SCALE GENOMIC DNA]</scope>
    <source>
        <strain evidence="7 8">DSM 45765</strain>
    </source>
</reference>
<evidence type="ECO:0000313" key="7">
    <source>
        <dbReference type="EMBL" id="TCP54943.1"/>
    </source>
</evidence>
<dbReference type="InterPro" id="IPR027417">
    <property type="entry name" value="P-loop_NTPase"/>
</dbReference>
<dbReference type="GO" id="GO:0046677">
    <property type="term" value="P:response to antibiotic"/>
    <property type="evidence" value="ECO:0007669"/>
    <property type="project" value="UniProtKB-KW"/>
</dbReference>
<sequence length="303" mass="32268">MTKVLEVAGVEHRFGDTVALDDLALDVAAGECVALLGPNGAGKTTLVNLAVGMLVRQRGTVLVGGADPRWASTRRQLGVVQQTLGFPKVLTVRELITGAAVRGGKPRSSAAPIMAELDLTKLADRRARKLSGGQQQRVQLAMALVAEPRLLILDEPTVGLDMPARRKFWEIIARRRAAGVGVLVTTHLIEETAAVADRVVVLNHGRVVTSGSPTELVARFPDRTVLARTAVPERRLAELPGVLSVRREDALVRLATREPEELLRVLLAEDPALSGLRVEGTGLAEAVLAFTGGSARPNAEVRA</sequence>
<dbReference type="RefSeq" id="WP_132876336.1">
    <property type="nucleotide sequence ID" value="NZ_SLXQ01000002.1"/>
</dbReference>
<proteinExistence type="predicted"/>
<dbReference type="PANTHER" id="PTHR42711:SF17">
    <property type="entry name" value="ABC TRANSPORTER ATP-BINDING PROTEIN"/>
    <property type="match status" value="1"/>
</dbReference>
<dbReference type="InterPro" id="IPR050763">
    <property type="entry name" value="ABC_transporter_ATP-binding"/>
</dbReference>
<keyword evidence="5" id="KW-0046">Antibiotic resistance</keyword>
<keyword evidence="4 7" id="KW-0067">ATP-binding</keyword>
<dbReference type="GO" id="GO:0005524">
    <property type="term" value="F:ATP binding"/>
    <property type="evidence" value="ECO:0007669"/>
    <property type="project" value="UniProtKB-KW"/>
</dbReference>
<dbReference type="Pfam" id="PF00005">
    <property type="entry name" value="ABC_tran"/>
    <property type="match status" value="1"/>
</dbReference>
<dbReference type="InterPro" id="IPR003593">
    <property type="entry name" value="AAA+_ATPase"/>
</dbReference>
<dbReference type="PROSITE" id="PS50893">
    <property type="entry name" value="ABC_TRANSPORTER_2"/>
    <property type="match status" value="1"/>
</dbReference>
<dbReference type="GO" id="GO:0016887">
    <property type="term" value="F:ATP hydrolysis activity"/>
    <property type="evidence" value="ECO:0007669"/>
    <property type="project" value="InterPro"/>
</dbReference>
<dbReference type="SUPFAM" id="SSF52540">
    <property type="entry name" value="P-loop containing nucleoside triphosphate hydrolases"/>
    <property type="match status" value="1"/>
</dbReference>
<dbReference type="InterPro" id="IPR017871">
    <property type="entry name" value="ABC_transporter-like_CS"/>
</dbReference>
<keyword evidence="8" id="KW-1185">Reference proteome</keyword>
<gene>
    <name evidence="7" type="ORF">EV191_102153</name>
</gene>
<organism evidence="7 8">
    <name type="scientific">Tamaricihabitans halophyticus</name>
    <dbReference type="NCBI Taxonomy" id="1262583"/>
    <lineage>
        <taxon>Bacteria</taxon>
        <taxon>Bacillati</taxon>
        <taxon>Actinomycetota</taxon>
        <taxon>Actinomycetes</taxon>
        <taxon>Pseudonocardiales</taxon>
        <taxon>Pseudonocardiaceae</taxon>
        <taxon>Tamaricihabitans</taxon>
    </lineage>
</organism>
<dbReference type="AlphaFoldDB" id="A0A4R2QXQ9"/>
<name>A0A4R2QXQ9_9PSEU</name>
<evidence type="ECO:0000313" key="8">
    <source>
        <dbReference type="Proteomes" id="UP000294911"/>
    </source>
</evidence>
<dbReference type="Gene3D" id="3.40.50.300">
    <property type="entry name" value="P-loop containing nucleotide triphosphate hydrolases"/>
    <property type="match status" value="1"/>
</dbReference>
<keyword evidence="3" id="KW-0547">Nucleotide-binding</keyword>
<dbReference type="PROSITE" id="PS00211">
    <property type="entry name" value="ABC_TRANSPORTER_1"/>
    <property type="match status" value="1"/>
</dbReference>
<dbReference type="PANTHER" id="PTHR42711">
    <property type="entry name" value="ABC TRANSPORTER ATP-BINDING PROTEIN"/>
    <property type="match status" value="1"/>
</dbReference>
<evidence type="ECO:0000256" key="1">
    <source>
        <dbReference type="ARBA" id="ARBA00004202"/>
    </source>
</evidence>
<comment type="caution">
    <text evidence="7">The sequence shown here is derived from an EMBL/GenBank/DDBJ whole genome shotgun (WGS) entry which is preliminary data.</text>
</comment>
<accession>A0A4R2QXQ9</accession>
<protein>
    <submittedName>
        <fullName evidence="7">ABC-2 type transport system ATP-binding protein</fullName>
    </submittedName>
</protein>
<comment type="subcellular location">
    <subcellularLocation>
        <location evidence="1">Cell membrane</location>
        <topology evidence="1">Peripheral membrane protein</topology>
    </subcellularLocation>
</comment>
<dbReference type="SMART" id="SM00382">
    <property type="entry name" value="AAA"/>
    <property type="match status" value="1"/>
</dbReference>
<keyword evidence="2" id="KW-0813">Transport</keyword>
<dbReference type="InterPro" id="IPR003439">
    <property type="entry name" value="ABC_transporter-like_ATP-bd"/>
</dbReference>
<feature type="domain" description="ABC transporter" evidence="6">
    <location>
        <begin position="5"/>
        <end position="229"/>
    </location>
</feature>
<evidence type="ECO:0000256" key="2">
    <source>
        <dbReference type="ARBA" id="ARBA00022448"/>
    </source>
</evidence>
<dbReference type="CDD" id="cd03230">
    <property type="entry name" value="ABC_DR_subfamily_A"/>
    <property type="match status" value="1"/>
</dbReference>
<evidence type="ECO:0000256" key="5">
    <source>
        <dbReference type="ARBA" id="ARBA00023251"/>
    </source>
</evidence>
<dbReference type="OrthoDB" id="9804819at2"/>
<evidence type="ECO:0000256" key="3">
    <source>
        <dbReference type="ARBA" id="ARBA00022741"/>
    </source>
</evidence>
<dbReference type="Proteomes" id="UP000294911">
    <property type="component" value="Unassembled WGS sequence"/>
</dbReference>
<dbReference type="GO" id="GO:0005886">
    <property type="term" value="C:plasma membrane"/>
    <property type="evidence" value="ECO:0007669"/>
    <property type="project" value="UniProtKB-SubCell"/>
</dbReference>
<dbReference type="EMBL" id="SLXQ01000002">
    <property type="protein sequence ID" value="TCP54943.1"/>
    <property type="molecule type" value="Genomic_DNA"/>
</dbReference>